<evidence type="ECO:0000259" key="11">
    <source>
        <dbReference type="Pfam" id="PF23598"/>
    </source>
</evidence>
<comment type="caution">
    <text evidence="13">The sequence shown here is derived from an EMBL/GenBank/DDBJ whole genome shotgun (WGS) entry which is preliminary data.</text>
</comment>
<dbReference type="GO" id="GO:0009626">
    <property type="term" value="P:plant-type hypersensitive response"/>
    <property type="evidence" value="ECO:0007669"/>
    <property type="project" value="UniProtKB-ARBA"/>
</dbReference>
<dbReference type="Pfam" id="PF25019">
    <property type="entry name" value="LRR_R13L1-DRL21"/>
    <property type="match status" value="1"/>
</dbReference>
<keyword evidence="7" id="KW-0175">Coiled coil</keyword>
<dbReference type="ExpressionAtlas" id="A0A3L6F9A9">
    <property type="expression patterns" value="baseline and differential"/>
</dbReference>
<evidence type="ECO:0000259" key="10">
    <source>
        <dbReference type="Pfam" id="PF23559"/>
    </source>
</evidence>
<dbReference type="InterPro" id="IPR002182">
    <property type="entry name" value="NB-ARC"/>
</dbReference>
<dbReference type="InterPro" id="IPR036388">
    <property type="entry name" value="WH-like_DNA-bd_sf"/>
</dbReference>
<feature type="domain" description="R13L1/DRL21-like LRR repeat region" evidence="12">
    <location>
        <begin position="888"/>
        <end position="977"/>
    </location>
</feature>
<dbReference type="GO" id="GO:0043531">
    <property type="term" value="F:ADP binding"/>
    <property type="evidence" value="ECO:0007669"/>
    <property type="project" value="InterPro"/>
</dbReference>
<dbReference type="Gene3D" id="1.10.8.430">
    <property type="entry name" value="Helical domain of apoptotic protease-activating factors"/>
    <property type="match status" value="1"/>
</dbReference>
<dbReference type="InterPro" id="IPR058922">
    <property type="entry name" value="WHD_DRP"/>
</dbReference>
<evidence type="ECO:0000259" key="9">
    <source>
        <dbReference type="Pfam" id="PF18052"/>
    </source>
</evidence>
<name>A0A3L6F9A9_MAIZE</name>
<proteinExistence type="inferred from homology"/>
<evidence type="ECO:0000313" key="14">
    <source>
        <dbReference type="Proteomes" id="UP000251960"/>
    </source>
</evidence>
<dbReference type="Pfam" id="PF00931">
    <property type="entry name" value="NB-ARC"/>
    <property type="match status" value="1"/>
</dbReference>
<evidence type="ECO:0000256" key="2">
    <source>
        <dbReference type="ARBA" id="ARBA00022614"/>
    </source>
</evidence>
<dbReference type="PANTHER" id="PTHR36766">
    <property type="entry name" value="PLANT BROAD-SPECTRUM MILDEW RESISTANCE PROTEIN RPW8"/>
    <property type="match status" value="1"/>
</dbReference>
<dbReference type="InterPro" id="IPR027417">
    <property type="entry name" value="P-loop_NTPase"/>
</dbReference>
<dbReference type="Gene3D" id="1.20.5.4130">
    <property type="match status" value="1"/>
</dbReference>
<feature type="domain" description="Disease resistance R13L4/SHOC-2-like LRR" evidence="11">
    <location>
        <begin position="1088"/>
        <end position="1222"/>
    </location>
</feature>
<keyword evidence="5" id="KW-0611">Plant defense</keyword>
<dbReference type="GO" id="GO:0002758">
    <property type="term" value="P:innate immune response-activating signaling pathway"/>
    <property type="evidence" value="ECO:0007669"/>
    <property type="project" value="UniProtKB-ARBA"/>
</dbReference>
<evidence type="ECO:0000256" key="6">
    <source>
        <dbReference type="ARBA" id="ARBA00022840"/>
    </source>
</evidence>
<dbReference type="InterPro" id="IPR042197">
    <property type="entry name" value="Apaf_helical"/>
</dbReference>
<evidence type="ECO:0000256" key="5">
    <source>
        <dbReference type="ARBA" id="ARBA00022821"/>
    </source>
</evidence>
<evidence type="ECO:0000256" key="3">
    <source>
        <dbReference type="ARBA" id="ARBA00022737"/>
    </source>
</evidence>
<accession>A0A3L6F9A9</accession>
<comment type="similarity">
    <text evidence="1">Belongs to the disease resistance NB-LRR family.</text>
</comment>
<evidence type="ECO:0000259" key="8">
    <source>
        <dbReference type="Pfam" id="PF00931"/>
    </source>
</evidence>
<dbReference type="SUPFAM" id="SSF52058">
    <property type="entry name" value="L domain-like"/>
    <property type="match status" value="2"/>
</dbReference>
<feature type="domain" description="Disease resistance protein winged helix" evidence="10">
    <location>
        <begin position="439"/>
        <end position="510"/>
    </location>
</feature>
<evidence type="ECO:0000259" key="12">
    <source>
        <dbReference type="Pfam" id="PF25019"/>
    </source>
</evidence>
<keyword evidence="2" id="KW-0433">Leucine-rich repeat</keyword>
<dbReference type="FunFam" id="3.40.50.300:FF:001091">
    <property type="entry name" value="Probable disease resistance protein At1g61300"/>
    <property type="match status" value="1"/>
</dbReference>
<evidence type="ECO:0000256" key="4">
    <source>
        <dbReference type="ARBA" id="ARBA00022741"/>
    </source>
</evidence>
<keyword evidence="3" id="KW-0677">Repeat</keyword>
<dbReference type="InterPro" id="IPR032675">
    <property type="entry name" value="LRR_dom_sf"/>
</dbReference>
<dbReference type="PRINTS" id="PR00364">
    <property type="entry name" value="DISEASERSIST"/>
</dbReference>
<evidence type="ECO:0000256" key="7">
    <source>
        <dbReference type="ARBA" id="ARBA00023054"/>
    </source>
</evidence>
<organism evidence="13 14">
    <name type="scientific">Zea mays</name>
    <name type="common">Maize</name>
    <dbReference type="NCBI Taxonomy" id="4577"/>
    <lineage>
        <taxon>Eukaryota</taxon>
        <taxon>Viridiplantae</taxon>
        <taxon>Streptophyta</taxon>
        <taxon>Embryophyta</taxon>
        <taxon>Tracheophyta</taxon>
        <taxon>Spermatophyta</taxon>
        <taxon>Magnoliopsida</taxon>
        <taxon>Liliopsida</taxon>
        <taxon>Poales</taxon>
        <taxon>Poaceae</taxon>
        <taxon>PACMAD clade</taxon>
        <taxon>Panicoideae</taxon>
        <taxon>Andropogonodae</taxon>
        <taxon>Andropogoneae</taxon>
        <taxon>Tripsacinae</taxon>
        <taxon>Zea</taxon>
    </lineage>
</organism>
<sequence length="1325" mass="147465">MSGVEAAAISAVASGILKIVGNKLAPLAIRKYSSIVGVEKDLQKLQVLVEDINSWLESAGYQAFGDDASLSWFKQLKDVAYAVDDVVDEYQLKAERNDASGDGGFVSRYMRRKPESVIFQCKAAKKIKAIKKRFAAIVKQRADINIIATSLTGSGHSISHMKKTAVGLPSVPTMDATLILGREMEKHQLISKLTETNDQQKTMIVSIVGLGGSGKTTLAKLVFNDGNTIAKHFKVRLWVHVSQEFGFESIVGKLFEAIAHGKSESHNLQHMVRRISDELTEKVFLLVLDDVWTKDRMELEQFMVLVRSGASGSRILLTTRNSDVAEAVESSYLINLPLLSLADSWQLFIQSFGTTVEGFDREFLDVGNAIVNKCGGVPLAIKVIAGVLRDKKRIQEWQAIRDSNLFDAEGKERRVSACLRLSYLNLPSHLKQCFTICSLFPKGHKIDKERLIDQWIAHDMFASTDAVDYLEYTGYECFSSLVQMSFLQDVEENYYGRVTCKMHDLVHDLAHSILKDEISLVVPKEGTSLTESYRYFSLTKQSRIVPSKRSFGKARAIYVSNSDDTIFGSTMQNARHLRSITMESMFVATIPNAIFQAKHLKYLEISRLRCEALPEAISNFWTLQALHLASSDLLDLPESFGKLTRLRTLNLSKSEKFKRLPDSIGDCQMMSTIDLCHCNSLTLLPDTIGRIERLRVLRLSYTKIERLPSNIITLRNLECLDLCTCQDLVELPEGIGNLDRLQVLNLKGCKSLGGMPVGVGRLSRLQKLGLFVVGDSEKFAGISELANVPRISEELSIRGIPHGMDPEDAQMACLQQKTSLQSLDLEWMAHKACEVDLEWMAHEAGEANMDLERMAHDAGEVDLDLERNQRMTLEAGEVDLDSEWMPLEAGEVDTELEQAVLDGLEPPSQIKELKINGYSGSQHACWMQNQVSGRRGPQELVHFPFLRVVKLSDFPNLKHLDGLVELPCLEDLELRAMPCLESMSGGPFPSLSRLELDTLPSLGEVWLVAETTILPSGEGAGHNVHGTGTPGSGRQVRVGGRLSCLFIQDCPRLRLRPHMPSSLESLHLSESSEQLLQLPADQCLGSSSSYSNFSHLKKLGLWGMTGLGSGRRWELLQHMTALESLEINSSLVLSELPEGLRSLTCLQSLTVFACSDLLVLPEWIGELASLQQLCIWTCDVLSSLPQSLGQLTSLQMLSIDACYELHRLPECIGELCSLRKLRIRDCPRLTCLPQMSGLTSLQELLISDCPGLTSLPQGMMSGLASLEKLIVSDCPGIKFLPQDIKGLTTLMELRIRRCPDLERRCETGKGEDWHLISHIPNLRIW</sequence>
<dbReference type="Pfam" id="PF18052">
    <property type="entry name" value="Rx_N"/>
    <property type="match status" value="1"/>
</dbReference>
<dbReference type="Proteomes" id="UP000251960">
    <property type="component" value="Chromosome 4"/>
</dbReference>
<evidence type="ECO:0000313" key="13">
    <source>
        <dbReference type="EMBL" id="PWZ29473.1"/>
    </source>
</evidence>
<dbReference type="Gene3D" id="3.40.50.300">
    <property type="entry name" value="P-loop containing nucleotide triphosphate hydrolases"/>
    <property type="match status" value="1"/>
</dbReference>
<protein>
    <submittedName>
        <fullName evidence="13">Putative disease resistance protein RGA1</fullName>
    </submittedName>
</protein>
<keyword evidence="4" id="KW-0547">Nucleotide-binding</keyword>
<dbReference type="GO" id="GO:0042742">
    <property type="term" value="P:defense response to bacterium"/>
    <property type="evidence" value="ECO:0007669"/>
    <property type="project" value="UniProtKB-ARBA"/>
</dbReference>
<dbReference type="PANTHER" id="PTHR36766:SF56">
    <property type="match status" value="1"/>
</dbReference>
<dbReference type="InterPro" id="IPR056789">
    <property type="entry name" value="LRR_R13L1-DRL21"/>
</dbReference>
<reference evidence="13 14" key="1">
    <citation type="journal article" date="2018" name="Nat. Genet.">
        <title>Extensive intraspecific gene order and gene structural variations between Mo17 and other maize genomes.</title>
        <authorList>
            <person name="Sun S."/>
            <person name="Zhou Y."/>
            <person name="Chen J."/>
            <person name="Shi J."/>
            <person name="Zhao H."/>
            <person name="Zhao H."/>
            <person name="Song W."/>
            <person name="Zhang M."/>
            <person name="Cui Y."/>
            <person name="Dong X."/>
            <person name="Liu H."/>
            <person name="Ma X."/>
            <person name="Jiao Y."/>
            <person name="Wang B."/>
            <person name="Wei X."/>
            <person name="Stein J.C."/>
            <person name="Glaubitz J.C."/>
            <person name="Lu F."/>
            <person name="Yu G."/>
            <person name="Liang C."/>
            <person name="Fengler K."/>
            <person name="Li B."/>
            <person name="Rafalski A."/>
            <person name="Schnable P.S."/>
            <person name="Ware D.H."/>
            <person name="Buckler E.S."/>
            <person name="Lai J."/>
        </authorList>
    </citation>
    <scope>NUCLEOTIDE SEQUENCE [LARGE SCALE GENOMIC DNA]</scope>
    <source>
        <strain evidence="14">cv. Missouri 17</strain>
        <tissue evidence="13">Seedling</tissue>
    </source>
</reference>
<gene>
    <name evidence="13" type="primary">RGA1_3</name>
    <name evidence="13" type="ORF">Zm00014a_039153</name>
</gene>
<dbReference type="InterPro" id="IPR055414">
    <property type="entry name" value="LRR_R13L4/SHOC2-like"/>
</dbReference>
<evidence type="ECO:0000256" key="1">
    <source>
        <dbReference type="ARBA" id="ARBA00008894"/>
    </source>
</evidence>
<dbReference type="Pfam" id="PF23598">
    <property type="entry name" value="LRR_14"/>
    <property type="match status" value="2"/>
</dbReference>
<feature type="domain" description="Disease resistance N-terminal" evidence="9">
    <location>
        <begin position="17"/>
        <end position="100"/>
    </location>
</feature>
<dbReference type="FunFam" id="1.10.10.10:FF:000322">
    <property type="entry name" value="Probable disease resistance protein At1g63360"/>
    <property type="match status" value="1"/>
</dbReference>
<dbReference type="Gene3D" id="1.10.10.10">
    <property type="entry name" value="Winged helix-like DNA-binding domain superfamily/Winged helix DNA-binding domain"/>
    <property type="match status" value="1"/>
</dbReference>
<dbReference type="GO" id="GO:0005524">
    <property type="term" value="F:ATP binding"/>
    <property type="evidence" value="ECO:0007669"/>
    <property type="project" value="UniProtKB-KW"/>
</dbReference>
<feature type="domain" description="Disease resistance R13L4/SHOC-2-like LRR" evidence="11">
    <location>
        <begin position="672"/>
        <end position="840"/>
    </location>
</feature>
<feature type="domain" description="NB-ARC" evidence="8">
    <location>
        <begin position="183"/>
        <end position="350"/>
    </location>
</feature>
<dbReference type="InterPro" id="IPR041118">
    <property type="entry name" value="Rx_N"/>
</dbReference>
<dbReference type="EMBL" id="NCVQ01000005">
    <property type="protein sequence ID" value="PWZ29473.1"/>
    <property type="molecule type" value="Genomic_DNA"/>
</dbReference>
<dbReference type="SUPFAM" id="SSF52540">
    <property type="entry name" value="P-loop containing nucleoside triphosphate hydrolases"/>
    <property type="match status" value="1"/>
</dbReference>
<keyword evidence="6" id="KW-0067">ATP-binding</keyword>
<dbReference type="Gene3D" id="3.80.10.10">
    <property type="entry name" value="Ribonuclease Inhibitor"/>
    <property type="match status" value="4"/>
</dbReference>
<dbReference type="Pfam" id="PF23559">
    <property type="entry name" value="WHD_DRP"/>
    <property type="match status" value="1"/>
</dbReference>